<feature type="domain" description="PD-(D/E)XK endonuclease-like" evidence="4">
    <location>
        <begin position="94"/>
        <end position="193"/>
    </location>
</feature>
<dbReference type="eggNOG" id="ENOG5032TIM">
    <property type="taxonomic scope" value="Bacteria"/>
</dbReference>
<dbReference type="HOGENOM" id="CLU_078208_0_0_11"/>
<dbReference type="KEGG" id="srt:Srot_2345"/>
<dbReference type="OrthoDB" id="4093511at2"/>
<dbReference type="Proteomes" id="UP000002247">
    <property type="component" value="Chromosome"/>
</dbReference>
<keyword evidence="2" id="KW-0547">Nucleotide-binding</keyword>
<evidence type="ECO:0000313" key="5">
    <source>
        <dbReference type="EMBL" id="ADG98793.1"/>
    </source>
</evidence>
<organism evidence="5 6">
    <name type="scientific">Segniliparus rotundus (strain ATCC BAA-972 / CDC 1076 / CIP 108378 / DSM 44985 / JCM 13578)</name>
    <dbReference type="NCBI Taxonomy" id="640132"/>
    <lineage>
        <taxon>Bacteria</taxon>
        <taxon>Bacillati</taxon>
        <taxon>Actinomycetota</taxon>
        <taxon>Actinomycetes</taxon>
        <taxon>Mycobacteriales</taxon>
        <taxon>Segniliparaceae</taxon>
        <taxon>Segniliparus</taxon>
    </lineage>
</organism>
<dbReference type="EMBL" id="CP001958">
    <property type="protein sequence ID" value="ADG98793.1"/>
    <property type="molecule type" value="Genomic_DNA"/>
</dbReference>
<dbReference type="RefSeq" id="WP_013139243.1">
    <property type="nucleotide sequence ID" value="NC_014168.1"/>
</dbReference>
<proteinExistence type="predicted"/>
<keyword evidence="2" id="KW-0067">ATP-binding</keyword>
<dbReference type="InterPro" id="IPR038726">
    <property type="entry name" value="PDDEXK_AddAB-type"/>
</dbReference>
<keyword evidence="1" id="KW-0227">DNA damage</keyword>
<keyword evidence="3" id="KW-0234">DNA repair</keyword>
<keyword evidence="2" id="KW-0347">Helicase</keyword>
<keyword evidence="2" id="KW-0378">Hydrolase</keyword>
<evidence type="ECO:0000256" key="3">
    <source>
        <dbReference type="ARBA" id="ARBA00023204"/>
    </source>
</evidence>
<dbReference type="Gene3D" id="3.90.320.10">
    <property type="match status" value="1"/>
</dbReference>
<sequence>MTIITTRAEVSRDRWGRPLIAPPGGGKPVPYQRTTRFVAALSDTYSLSQWQRRQVATGLAARPDLLLAASTADPTDKAGLDRICEQAAEAAGAKRAATVGAALHRLTERVDLGQDTGPVPEAHRADIAAFQRETSGLQVAAVEQFRVNDELKVAGTADRIVRWRGKLHIADVKTGSVEHDVGRIAMQLAMYAHSVPYDPAVGERRPDPEPVDLGSALIVHLPAGEGHCELIWVNIREGWEACQLAAKVWAWRKHKLRDLTAAFAA</sequence>
<reference evidence="5 6" key="1">
    <citation type="journal article" date="2010" name="Stand. Genomic Sci.">
        <title>Complete genome sequence of Segniliparus rotundus type strain (CDC 1076).</title>
        <authorList>
            <person name="Sikorski J."/>
            <person name="Lapidus A."/>
            <person name="Copeland A."/>
            <person name="Misra M."/>
            <person name="Glavina Del Rio T."/>
            <person name="Nolan M."/>
            <person name="Lucas S."/>
            <person name="Chen F."/>
            <person name="Tice H."/>
            <person name="Cheng J.F."/>
            <person name="Jando M."/>
            <person name="Schneider S."/>
            <person name="Bruce D."/>
            <person name="Goodwin L."/>
            <person name="Pitluck S."/>
            <person name="Liolios K."/>
            <person name="Mikhailova N."/>
            <person name="Pati A."/>
            <person name="Ivanova N."/>
            <person name="Mavromatis K."/>
            <person name="Chen A."/>
            <person name="Palaniappan K."/>
            <person name="Chertkov O."/>
            <person name="Land M."/>
            <person name="Hauser L."/>
            <person name="Chang Y.J."/>
            <person name="Jeffries C.D."/>
            <person name="Brettin T."/>
            <person name="Detter J.C."/>
            <person name="Han C."/>
            <person name="Rohde M."/>
            <person name="Goker M."/>
            <person name="Bristow J."/>
            <person name="Eisen J.A."/>
            <person name="Markowitz V."/>
            <person name="Hugenholtz P."/>
            <person name="Kyrpides N.C."/>
            <person name="Klenk H.P."/>
        </authorList>
    </citation>
    <scope>NUCLEOTIDE SEQUENCE [LARGE SCALE GENOMIC DNA]</scope>
    <source>
        <strain evidence="6">ATCC BAA-972 / CDC 1076 / CIP 108378 / DSM 44985 / JCM 13578</strain>
    </source>
</reference>
<gene>
    <name evidence="5" type="ordered locus">Srot_2345</name>
</gene>
<dbReference type="GO" id="GO:0006281">
    <property type="term" value="P:DNA repair"/>
    <property type="evidence" value="ECO:0007669"/>
    <property type="project" value="UniProtKB-KW"/>
</dbReference>
<accession>D6ZAQ7</accession>
<dbReference type="Pfam" id="PF12705">
    <property type="entry name" value="PDDEXK_1"/>
    <property type="match status" value="1"/>
</dbReference>
<dbReference type="GO" id="GO:0004386">
    <property type="term" value="F:helicase activity"/>
    <property type="evidence" value="ECO:0007669"/>
    <property type="project" value="UniProtKB-KW"/>
</dbReference>
<dbReference type="AlphaFoldDB" id="D6ZAQ7"/>
<evidence type="ECO:0000256" key="2">
    <source>
        <dbReference type="ARBA" id="ARBA00022806"/>
    </source>
</evidence>
<evidence type="ECO:0000313" key="6">
    <source>
        <dbReference type="Proteomes" id="UP000002247"/>
    </source>
</evidence>
<evidence type="ECO:0000256" key="1">
    <source>
        <dbReference type="ARBA" id="ARBA00022763"/>
    </source>
</evidence>
<evidence type="ECO:0000259" key="4">
    <source>
        <dbReference type="Pfam" id="PF12705"/>
    </source>
</evidence>
<dbReference type="STRING" id="640132.Srot_2345"/>
<dbReference type="InterPro" id="IPR011604">
    <property type="entry name" value="PDDEXK-like_dom_sf"/>
</dbReference>
<keyword evidence="6" id="KW-1185">Reference proteome</keyword>
<protein>
    <recommendedName>
        <fullName evidence="4">PD-(D/E)XK endonuclease-like domain-containing protein</fullName>
    </recommendedName>
</protein>
<name>D6ZAQ7_SEGRD</name>